<proteinExistence type="predicted"/>
<organism evidence="1">
    <name type="scientific">uncultured Caudovirales phage</name>
    <dbReference type="NCBI Taxonomy" id="2100421"/>
    <lineage>
        <taxon>Viruses</taxon>
        <taxon>Duplodnaviria</taxon>
        <taxon>Heunggongvirae</taxon>
        <taxon>Uroviricota</taxon>
        <taxon>Caudoviricetes</taxon>
        <taxon>Peduoviridae</taxon>
        <taxon>Maltschvirus</taxon>
        <taxon>Maltschvirus maltsch</taxon>
    </lineage>
</organism>
<reference evidence="1" key="1">
    <citation type="submission" date="2020-04" db="EMBL/GenBank/DDBJ databases">
        <authorList>
            <person name="Chiriac C."/>
            <person name="Salcher M."/>
            <person name="Ghai R."/>
            <person name="Kavagutti S V."/>
        </authorList>
    </citation>
    <scope>NUCLEOTIDE SEQUENCE</scope>
</reference>
<evidence type="ECO:0000313" key="1">
    <source>
        <dbReference type="EMBL" id="CAB4129740.1"/>
    </source>
</evidence>
<name>A0A6J5LA26_9CAUD</name>
<accession>A0A6J5LA26</accession>
<sequence length="92" mass="10521">MEKLQKYFIPAILVIVLLSFFKGCGTSTQVKTTEKQVELLTKKVDSLSTIVVSQDKLITIIKETPSWKTLEIEELSDKNHMPINHYKNELGQ</sequence>
<gene>
    <name evidence="1" type="ORF">UFOVP117_85</name>
</gene>
<dbReference type="EMBL" id="LR796235">
    <property type="protein sequence ID" value="CAB4129740.1"/>
    <property type="molecule type" value="Genomic_DNA"/>
</dbReference>
<protein>
    <submittedName>
        <fullName evidence="1">Uncharacterized protein</fullName>
    </submittedName>
</protein>